<name>A0A8C5MNI1_9ANUR</name>
<dbReference type="OrthoDB" id="9909090at2759"/>
<dbReference type="Proteomes" id="UP000694569">
    <property type="component" value="Unplaced"/>
</dbReference>
<evidence type="ECO:0000256" key="9">
    <source>
        <dbReference type="ARBA" id="ARBA00023180"/>
    </source>
</evidence>
<evidence type="ECO:0000256" key="14">
    <source>
        <dbReference type="ARBA" id="ARBA00046591"/>
    </source>
</evidence>
<evidence type="ECO:0000256" key="11">
    <source>
        <dbReference type="ARBA" id="ARBA00033169"/>
    </source>
</evidence>
<reference evidence="17" key="1">
    <citation type="submission" date="2025-08" db="UniProtKB">
        <authorList>
            <consortium name="Ensembl"/>
        </authorList>
    </citation>
    <scope>IDENTIFICATION</scope>
</reference>
<evidence type="ECO:0000256" key="8">
    <source>
        <dbReference type="ARBA" id="ARBA00022981"/>
    </source>
</evidence>
<protein>
    <recommendedName>
        <fullName evidence="2">Integrin-binding sialoprotein</fullName>
    </recommendedName>
    <alternativeName>
        <fullName evidence="12">Bone sialoprotein 2</fullName>
    </alternativeName>
    <alternativeName>
        <fullName evidence="11">Bone sialoprotein II</fullName>
    </alternativeName>
    <alternativeName>
        <fullName evidence="10">Cell-binding sialoprotein</fullName>
    </alternativeName>
</protein>
<keyword evidence="7" id="KW-0130">Cell adhesion</keyword>
<evidence type="ECO:0000256" key="6">
    <source>
        <dbReference type="ARBA" id="ARBA00022641"/>
    </source>
</evidence>
<evidence type="ECO:0000256" key="5">
    <source>
        <dbReference type="ARBA" id="ARBA00022591"/>
    </source>
</evidence>
<proteinExistence type="predicted"/>
<comment type="subcellular location">
    <subcellularLocation>
        <location evidence="1">Secreted</location>
    </subcellularLocation>
</comment>
<evidence type="ECO:0000256" key="13">
    <source>
        <dbReference type="ARBA" id="ARBA00045301"/>
    </source>
</evidence>
<dbReference type="GO" id="GO:0030282">
    <property type="term" value="P:bone mineralization"/>
    <property type="evidence" value="ECO:0007669"/>
    <property type="project" value="TreeGrafter"/>
</dbReference>
<evidence type="ECO:0000313" key="18">
    <source>
        <dbReference type="Proteomes" id="UP000694569"/>
    </source>
</evidence>
<feature type="region of interest" description="Disordered" evidence="15">
    <location>
        <begin position="58"/>
        <end position="158"/>
    </location>
</feature>
<sequence length="245" mass="27523">MKTVIILVFLVGLSSAFFINRHGRKPSDFDKKALAQNRYAFYRNTFLRAPYRHAFIHAKGGDSSEENGDSSDEEDSSEHSKNGYQAGSTGPKAPESEGKKAAEEANSDEGEEEENENGGTSAPEVEDTTANLNETEIEEGEESNTTESHMESLPTQTSTIVVDVTDTPASTVDEVVGNEEGSNGYIASTATYETPNNGYQYENGYEHENEVYYKGRGDTYARYEDEYHYRNRVYDQYGREYEYYQ</sequence>
<evidence type="ECO:0000313" key="17">
    <source>
        <dbReference type="Ensembl" id="ENSLLEP00000016330.1"/>
    </source>
</evidence>
<organism evidence="17 18">
    <name type="scientific">Leptobrachium leishanense</name>
    <name type="common">Leishan spiny toad</name>
    <dbReference type="NCBI Taxonomy" id="445787"/>
    <lineage>
        <taxon>Eukaryota</taxon>
        <taxon>Metazoa</taxon>
        <taxon>Chordata</taxon>
        <taxon>Craniata</taxon>
        <taxon>Vertebrata</taxon>
        <taxon>Euteleostomi</taxon>
        <taxon>Amphibia</taxon>
        <taxon>Batrachia</taxon>
        <taxon>Anura</taxon>
        <taxon>Pelobatoidea</taxon>
        <taxon>Megophryidae</taxon>
        <taxon>Leptobrachium</taxon>
    </lineage>
</organism>
<keyword evidence="3" id="KW-0964">Secreted</keyword>
<comment type="subunit">
    <text evidence="14">Monomer. Interacts with integrins; the interaction promotes cell adhesion.</text>
</comment>
<feature type="signal peptide" evidence="16">
    <location>
        <begin position="1"/>
        <end position="16"/>
    </location>
</feature>
<keyword evidence="16" id="KW-0732">Signal</keyword>
<feature type="compositionally biased region" description="Basic and acidic residues" evidence="15">
    <location>
        <begin position="94"/>
        <end position="103"/>
    </location>
</feature>
<keyword evidence="6" id="KW-0765">Sulfation</keyword>
<keyword evidence="5" id="KW-0091">Biomineralization</keyword>
<evidence type="ECO:0000256" key="16">
    <source>
        <dbReference type="SAM" id="SignalP"/>
    </source>
</evidence>
<keyword evidence="8" id="KW-0730">Sialic acid</keyword>
<dbReference type="GO" id="GO:0007155">
    <property type="term" value="P:cell adhesion"/>
    <property type="evidence" value="ECO:0007669"/>
    <property type="project" value="UniProtKB-KW"/>
</dbReference>
<evidence type="ECO:0000256" key="7">
    <source>
        <dbReference type="ARBA" id="ARBA00022889"/>
    </source>
</evidence>
<dbReference type="PANTHER" id="PTHR10345:SF0">
    <property type="entry name" value="BONE SIALOPROTEIN 2"/>
    <property type="match status" value="1"/>
</dbReference>
<evidence type="ECO:0000256" key="15">
    <source>
        <dbReference type="SAM" id="MobiDB-lite"/>
    </source>
</evidence>
<feature type="compositionally biased region" description="Acidic residues" evidence="15">
    <location>
        <begin position="63"/>
        <end position="76"/>
    </location>
</feature>
<feature type="compositionally biased region" description="Acidic residues" evidence="15">
    <location>
        <begin position="105"/>
        <end position="116"/>
    </location>
</feature>
<dbReference type="InterPro" id="IPR008412">
    <property type="entry name" value="IBSP"/>
</dbReference>
<evidence type="ECO:0000256" key="4">
    <source>
        <dbReference type="ARBA" id="ARBA00022553"/>
    </source>
</evidence>
<dbReference type="GO" id="GO:0030198">
    <property type="term" value="P:extracellular matrix organization"/>
    <property type="evidence" value="ECO:0007669"/>
    <property type="project" value="TreeGrafter"/>
</dbReference>
<keyword evidence="4" id="KW-0597">Phosphoprotein</keyword>
<feature type="chain" id="PRO_5034805993" description="Integrin-binding sialoprotein" evidence="16">
    <location>
        <begin position="17"/>
        <end position="245"/>
    </location>
</feature>
<dbReference type="Ensembl" id="ENSLLET00000016953.1">
    <property type="protein sequence ID" value="ENSLLEP00000016330.1"/>
    <property type="gene ID" value="ENSLLEG00000010408.1"/>
</dbReference>
<dbReference type="PANTHER" id="PTHR10345">
    <property type="entry name" value="BONE SIALOPROTEIN 2"/>
    <property type="match status" value="1"/>
</dbReference>
<evidence type="ECO:0000256" key="10">
    <source>
        <dbReference type="ARBA" id="ARBA00032072"/>
    </source>
</evidence>
<evidence type="ECO:0000256" key="12">
    <source>
        <dbReference type="ARBA" id="ARBA00044555"/>
    </source>
</evidence>
<evidence type="ECO:0000256" key="2">
    <source>
        <dbReference type="ARBA" id="ARBA00018075"/>
    </source>
</evidence>
<dbReference type="GeneTree" id="ENSGT01010000229952"/>
<keyword evidence="18" id="KW-1185">Reference proteome</keyword>
<accession>A0A8C5MNI1</accession>
<dbReference type="AlphaFoldDB" id="A0A8C5MNI1"/>
<keyword evidence="9" id="KW-0325">Glycoprotein</keyword>
<comment type="function">
    <text evidence="13">Binds tightly to hydroxyapatite. Appears to form an integral part of the mineralized matrix. Probably important to cell-matrix interaction. Promotes adhesion and migration of various cells via the alpha-V/beta-3 integrin receptor (ITGAV:ITGB3).</text>
</comment>
<feature type="compositionally biased region" description="Acidic residues" evidence="15">
    <location>
        <begin position="135"/>
        <end position="144"/>
    </location>
</feature>
<evidence type="ECO:0000256" key="1">
    <source>
        <dbReference type="ARBA" id="ARBA00004613"/>
    </source>
</evidence>
<dbReference type="GO" id="GO:0005576">
    <property type="term" value="C:extracellular region"/>
    <property type="evidence" value="ECO:0007669"/>
    <property type="project" value="UniProtKB-SubCell"/>
</dbReference>
<reference evidence="17" key="2">
    <citation type="submission" date="2025-09" db="UniProtKB">
        <authorList>
            <consortium name="Ensembl"/>
        </authorList>
    </citation>
    <scope>IDENTIFICATION</scope>
</reference>
<evidence type="ECO:0000256" key="3">
    <source>
        <dbReference type="ARBA" id="ARBA00022525"/>
    </source>
</evidence>